<organism evidence="12 13">
    <name type="scientific">Candidatus Desulfovibrio intestinipullorum</name>
    <dbReference type="NCBI Taxonomy" id="2838536"/>
    <lineage>
        <taxon>Bacteria</taxon>
        <taxon>Pseudomonadati</taxon>
        <taxon>Thermodesulfobacteriota</taxon>
        <taxon>Desulfovibrionia</taxon>
        <taxon>Desulfovibrionales</taxon>
        <taxon>Desulfovibrionaceae</taxon>
        <taxon>Desulfovibrio</taxon>
    </lineage>
</organism>
<dbReference type="Proteomes" id="UP000886752">
    <property type="component" value="Unassembled WGS sequence"/>
</dbReference>
<dbReference type="PIRSF" id="PIRSF000243">
    <property type="entry name" value="Cyt_c552"/>
    <property type="match status" value="1"/>
</dbReference>
<gene>
    <name evidence="12" type="ORF">H9894_05070</name>
</gene>
<evidence type="ECO:0000256" key="4">
    <source>
        <dbReference type="ARBA" id="ARBA00022617"/>
    </source>
</evidence>
<comment type="subcellular location">
    <subcellularLocation>
        <location evidence="1">Cell envelope</location>
    </subcellularLocation>
</comment>
<evidence type="ECO:0000256" key="8">
    <source>
        <dbReference type="ARBA" id="ARBA00023002"/>
    </source>
</evidence>
<dbReference type="SUPFAM" id="SSF48695">
    <property type="entry name" value="Multiheme cytochromes"/>
    <property type="match status" value="1"/>
</dbReference>
<comment type="caution">
    <text evidence="12">The sequence shown here is derived from an EMBL/GenBank/DDBJ whole genome shotgun (WGS) entry which is preliminary data.</text>
</comment>
<keyword evidence="4" id="KW-0349">Heme</keyword>
<dbReference type="GO" id="GO:0042279">
    <property type="term" value="F:nitrite reductase (cytochrome, ammonia-forming) activity"/>
    <property type="evidence" value="ECO:0007669"/>
    <property type="project" value="UniProtKB-EC"/>
</dbReference>
<proteinExistence type="inferred from homology"/>
<keyword evidence="5" id="KW-0479">Metal-binding</keyword>
<dbReference type="PANTHER" id="PTHR30633:SF0">
    <property type="entry name" value="CYTOCHROME C-552"/>
    <property type="match status" value="1"/>
</dbReference>
<keyword evidence="8" id="KW-0560">Oxidoreductase</keyword>
<dbReference type="InterPro" id="IPR036280">
    <property type="entry name" value="Multihaem_cyt_sf"/>
</dbReference>
<dbReference type="GO" id="GO:0030288">
    <property type="term" value="C:outer membrane-bounded periplasmic space"/>
    <property type="evidence" value="ECO:0007669"/>
    <property type="project" value="TreeGrafter"/>
</dbReference>
<dbReference type="InterPro" id="IPR003321">
    <property type="entry name" value="Cyt_c552"/>
</dbReference>
<dbReference type="GO" id="GO:0020037">
    <property type="term" value="F:heme binding"/>
    <property type="evidence" value="ECO:0007669"/>
    <property type="project" value="TreeGrafter"/>
</dbReference>
<dbReference type="GO" id="GO:0019645">
    <property type="term" value="P:anaerobic electron transport chain"/>
    <property type="evidence" value="ECO:0007669"/>
    <property type="project" value="TreeGrafter"/>
</dbReference>
<evidence type="ECO:0000256" key="3">
    <source>
        <dbReference type="ARBA" id="ARBA00011887"/>
    </source>
</evidence>
<keyword evidence="7" id="KW-0106">Calcium</keyword>
<reference evidence="12" key="1">
    <citation type="journal article" date="2021" name="PeerJ">
        <title>Extensive microbial diversity within the chicken gut microbiome revealed by metagenomics and culture.</title>
        <authorList>
            <person name="Gilroy R."/>
            <person name="Ravi A."/>
            <person name="Getino M."/>
            <person name="Pursley I."/>
            <person name="Horton D.L."/>
            <person name="Alikhan N.F."/>
            <person name="Baker D."/>
            <person name="Gharbi K."/>
            <person name="Hall N."/>
            <person name="Watson M."/>
            <person name="Adriaenssens E.M."/>
            <person name="Foster-Nyarko E."/>
            <person name="Jarju S."/>
            <person name="Secka A."/>
            <person name="Antonio M."/>
            <person name="Oren A."/>
            <person name="Chaudhuri R.R."/>
            <person name="La Ragione R."/>
            <person name="Hildebrand F."/>
            <person name="Pallen M.J."/>
        </authorList>
    </citation>
    <scope>NUCLEOTIDE SEQUENCE</scope>
    <source>
        <strain evidence="12">ChiHecec2B26-446</strain>
    </source>
</reference>
<evidence type="ECO:0000256" key="2">
    <source>
        <dbReference type="ARBA" id="ARBA00009288"/>
    </source>
</evidence>
<dbReference type="PANTHER" id="PTHR30633">
    <property type="entry name" value="CYTOCHROME C-552 RESPIRATORY NITRITE REDUCTASE"/>
    <property type="match status" value="1"/>
</dbReference>
<dbReference type="Gene3D" id="1.10.1130.10">
    <property type="entry name" value="Flavocytochrome C3, Chain A"/>
    <property type="match status" value="1"/>
</dbReference>
<dbReference type="EMBL" id="DXHV01000054">
    <property type="protein sequence ID" value="HIW00544.1"/>
    <property type="molecule type" value="Genomic_DNA"/>
</dbReference>
<dbReference type="CDD" id="cd00548">
    <property type="entry name" value="NrfA-like"/>
    <property type="match status" value="1"/>
</dbReference>
<evidence type="ECO:0000256" key="10">
    <source>
        <dbReference type="ARBA" id="ARBA00049131"/>
    </source>
</evidence>
<evidence type="ECO:0000256" key="5">
    <source>
        <dbReference type="ARBA" id="ARBA00022723"/>
    </source>
</evidence>
<feature type="signal peptide" evidence="11">
    <location>
        <begin position="1"/>
        <end position="22"/>
    </location>
</feature>
<sequence>MTSKIFKSTVLLGLGLSLTLVGGCNDVSTELKAPVYSTSIKEDSTRISDFKKDFPLQYASYMKNNESEVMTEYKGSVNFRKNDNVNPLPKGWKHAQPYLKNLWLGYPFMYEYNEARGHTYANKDFLEIDRINRYAEKGGLPATCWNCKTPKMMTWIAEYGDSFWSKDVNLFRTRDAIDEKDETIGCANCHDPKTMELRPYSEPLKDWLKRSGKDWNTLSRNEKRSLVCAQCHVEYYFTHKDNGPAARPVFPWDKGFGPEDIYQYYTEHGARDASGKQTPFFDWVHAASGVKMIKMQHPEYETFVDGPHGAAGVSCADCHMPYQRVDGKKVSSHWMTSPLKDPELRACRQCHADKTADFLRERVLYIQNRSFAQLLKAQEASVRAHEAVRLANEYIASHPDALNAEYEKLMAQARDLVRKGQIFWDYVSAENSVGFHNPTKTLDTLMSSYEFSQQAVELAEQATNYAISPALAGDIKTIVPPILEHSRKLQQDPAHLQTNPWLKLLPVLPPADQVWKEQEKVAAR</sequence>
<keyword evidence="6 11" id="KW-0732">Signal</keyword>
<keyword evidence="9" id="KW-0408">Iron</keyword>
<evidence type="ECO:0000313" key="12">
    <source>
        <dbReference type="EMBL" id="HIW00544.1"/>
    </source>
</evidence>
<dbReference type="Gene3D" id="1.20.140.10">
    <property type="entry name" value="Butyryl-CoA Dehydrogenase, subunit A, domain 3"/>
    <property type="match status" value="1"/>
</dbReference>
<evidence type="ECO:0000256" key="7">
    <source>
        <dbReference type="ARBA" id="ARBA00022837"/>
    </source>
</evidence>
<dbReference type="EC" id="1.7.2.2" evidence="3"/>
<dbReference type="PROSITE" id="PS51257">
    <property type="entry name" value="PROKAR_LIPOPROTEIN"/>
    <property type="match status" value="1"/>
</dbReference>
<dbReference type="Pfam" id="PF02335">
    <property type="entry name" value="Cytochrom_C552"/>
    <property type="match status" value="1"/>
</dbReference>
<accession>A0A9D1TPM5</accession>
<evidence type="ECO:0000256" key="9">
    <source>
        <dbReference type="ARBA" id="ARBA00023004"/>
    </source>
</evidence>
<protein>
    <recommendedName>
        <fullName evidence="3">nitrite reductase (cytochrome; ammonia-forming)</fullName>
        <ecNumber evidence="3">1.7.2.2</ecNumber>
    </recommendedName>
</protein>
<evidence type="ECO:0000313" key="13">
    <source>
        <dbReference type="Proteomes" id="UP000886752"/>
    </source>
</evidence>
<dbReference type="GO" id="GO:0046872">
    <property type="term" value="F:metal ion binding"/>
    <property type="evidence" value="ECO:0007669"/>
    <property type="project" value="UniProtKB-KW"/>
</dbReference>
<evidence type="ECO:0000256" key="6">
    <source>
        <dbReference type="ARBA" id="ARBA00022729"/>
    </source>
</evidence>
<comment type="catalytic activity">
    <reaction evidence="10">
        <text>6 Fe(III)-[cytochrome c] + NH4(+) + 2 H2O = 6 Fe(II)-[cytochrome c] + nitrite + 8 H(+)</text>
        <dbReference type="Rhea" id="RHEA:13089"/>
        <dbReference type="Rhea" id="RHEA-COMP:10350"/>
        <dbReference type="Rhea" id="RHEA-COMP:14399"/>
        <dbReference type="ChEBI" id="CHEBI:15377"/>
        <dbReference type="ChEBI" id="CHEBI:15378"/>
        <dbReference type="ChEBI" id="CHEBI:16301"/>
        <dbReference type="ChEBI" id="CHEBI:28938"/>
        <dbReference type="ChEBI" id="CHEBI:29033"/>
        <dbReference type="ChEBI" id="CHEBI:29034"/>
        <dbReference type="EC" id="1.7.2.2"/>
    </reaction>
</comment>
<evidence type="ECO:0000256" key="11">
    <source>
        <dbReference type="SAM" id="SignalP"/>
    </source>
</evidence>
<comment type="similarity">
    <text evidence="2">Belongs to the cytochrome c-552 family.</text>
</comment>
<feature type="chain" id="PRO_5039291295" description="nitrite reductase (cytochrome; ammonia-forming)" evidence="11">
    <location>
        <begin position="23"/>
        <end position="524"/>
    </location>
</feature>
<evidence type="ECO:0000256" key="1">
    <source>
        <dbReference type="ARBA" id="ARBA00004196"/>
    </source>
</evidence>
<name>A0A9D1TPM5_9BACT</name>
<dbReference type="AlphaFoldDB" id="A0A9D1TPM5"/>
<reference evidence="12" key="2">
    <citation type="submission" date="2021-04" db="EMBL/GenBank/DDBJ databases">
        <authorList>
            <person name="Gilroy R."/>
        </authorList>
    </citation>
    <scope>NUCLEOTIDE SEQUENCE</scope>
    <source>
        <strain evidence="12">ChiHecec2B26-446</strain>
    </source>
</reference>